<sequence length="308" mass="36544">MYRYGLGANYYRPSRVKDDRVYDVESIPEINTEKYEKIMFEMGVYETAKKLASNNDKIQSNHPIVREIEELKEKIYRSDHELTFDQYRYFVNNYERIASEYDERRVEVTRTDLLKQIREIEALESTNPGLYKAVKPTYEAVKKWYEQNKNKNEITCHDFIRCRAELITSLEAAKEGKIVGTAGQGLNKELTPDNKRQESPPASDTAASKIKNTRRKQKKVANVFEKVFKGFYRWWLRVLHIARDESDDVQSRDVFEEIPNRTKLERKIPRSIDPSFGDDNQNLDESEEAEDENKYNRGRQREYIHEEL</sequence>
<gene>
    <name evidence="2" type="ORF">THOM_1111</name>
</gene>
<evidence type="ECO:0000313" key="2">
    <source>
        <dbReference type="EMBL" id="ELQ75924.1"/>
    </source>
</evidence>
<dbReference type="VEuPathDB" id="MicrosporidiaDB:THOM_1111"/>
<name>L7JWW6_TRAHO</name>
<evidence type="ECO:0000256" key="1">
    <source>
        <dbReference type="SAM" id="MobiDB-lite"/>
    </source>
</evidence>
<organism evidence="2 3">
    <name type="scientific">Trachipleistophora hominis</name>
    <name type="common">Microsporidian parasite</name>
    <dbReference type="NCBI Taxonomy" id="72359"/>
    <lineage>
        <taxon>Eukaryota</taxon>
        <taxon>Fungi</taxon>
        <taxon>Fungi incertae sedis</taxon>
        <taxon>Microsporidia</taxon>
        <taxon>Pleistophoridae</taxon>
        <taxon>Trachipleistophora</taxon>
    </lineage>
</organism>
<accession>L7JWW6</accession>
<proteinExistence type="predicted"/>
<dbReference type="AlphaFoldDB" id="L7JWW6"/>
<dbReference type="EMBL" id="JH993902">
    <property type="protein sequence ID" value="ELQ75924.1"/>
    <property type="molecule type" value="Genomic_DNA"/>
</dbReference>
<feature type="compositionally biased region" description="Acidic residues" evidence="1">
    <location>
        <begin position="281"/>
        <end position="291"/>
    </location>
</feature>
<reference evidence="2 3" key="1">
    <citation type="journal article" date="2012" name="PLoS Pathog.">
        <title>The genome of the obligate intracellular parasite Trachipleistophora hominis: new insights into microsporidian genome dynamics and reductive evolution.</title>
        <authorList>
            <person name="Heinz E."/>
            <person name="Williams T.A."/>
            <person name="Nakjang S."/>
            <person name="Noel C.J."/>
            <person name="Swan D.C."/>
            <person name="Goldberg A.V."/>
            <person name="Harris S.R."/>
            <person name="Weinmaier T."/>
            <person name="Markert S."/>
            <person name="Becher D."/>
            <person name="Bernhardt J."/>
            <person name="Dagan T."/>
            <person name="Hacker C."/>
            <person name="Lucocq J.M."/>
            <person name="Schweder T."/>
            <person name="Rattei T."/>
            <person name="Hall N."/>
            <person name="Hirt R.P."/>
            <person name="Embley T.M."/>
        </authorList>
    </citation>
    <scope>NUCLEOTIDE SEQUENCE [LARGE SCALE GENOMIC DNA]</scope>
</reference>
<dbReference type="Proteomes" id="UP000011185">
    <property type="component" value="Unassembled WGS sequence"/>
</dbReference>
<feature type="region of interest" description="Disordered" evidence="1">
    <location>
        <begin position="266"/>
        <end position="308"/>
    </location>
</feature>
<feature type="compositionally biased region" description="Basic and acidic residues" evidence="1">
    <location>
        <begin position="292"/>
        <end position="308"/>
    </location>
</feature>
<evidence type="ECO:0000313" key="3">
    <source>
        <dbReference type="Proteomes" id="UP000011185"/>
    </source>
</evidence>
<dbReference type="InParanoid" id="L7JWW6"/>
<feature type="region of interest" description="Disordered" evidence="1">
    <location>
        <begin position="184"/>
        <end position="214"/>
    </location>
</feature>
<keyword evidence="3" id="KW-1185">Reference proteome</keyword>
<protein>
    <submittedName>
        <fullName evidence="2">Uncharacterized protein</fullName>
    </submittedName>
</protein>
<dbReference type="HOGENOM" id="CLU_903688_0_0_1"/>